<keyword evidence="4 5" id="KW-0472">Membrane</keyword>
<dbReference type="GO" id="GO:0005524">
    <property type="term" value="F:ATP binding"/>
    <property type="evidence" value="ECO:0007669"/>
    <property type="project" value="InterPro"/>
</dbReference>
<dbReference type="SUPFAM" id="SSF90123">
    <property type="entry name" value="ABC transporter transmembrane region"/>
    <property type="match status" value="1"/>
</dbReference>
<dbReference type="PROSITE" id="PS50929">
    <property type="entry name" value="ABC_TM1F"/>
    <property type="match status" value="1"/>
</dbReference>
<evidence type="ECO:0000256" key="2">
    <source>
        <dbReference type="ARBA" id="ARBA00022692"/>
    </source>
</evidence>
<dbReference type="InterPro" id="IPR011527">
    <property type="entry name" value="ABC1_TM_dom"/>
</dbReference>
<evidence type="ECO:0000256" key="4">
    <source>
        <dbReference type="ARBA" id="ARBA00023136"/>
    </source>
</evidence>
<feature type="domain" description="ABC transmembrane type-1" evidence="6">
    <location>
        <begin position="1"/>
        <end position="61"/>
    </location>
</feature>
<protein>
    <recommendedName>
        <fullName evidence="6">ABC transmembrane type-1 domain-containing protein</fullName>
    </recommendedName>
</protein>
<accession>A0A939FGS0</accession>
<dbReference type="Proteomes" id="UP000664167">
    <property type="component" value="Unassembled WGS sequence"/>
</dbReference>
<feature type="transmembrane region" description="Helical" evidence="5">
    <location>
        <begin position="6"/>
        <end position="23"/>
    </location>
</feature>
<name>A0A939FGS0_9ACTN</name>
<dbReference type="RefSeq" id="WP_372445945.1">
    <property type="nucleotide sequence ID" value="NZ_JAFLRJ010001424.1"/>
</dbReference>
<dbReference type="GO" id="GO:0140359">
    <property type="term" value="F:ABC-type transporter activity"/>
    <property type="evidence" value="ECO:0007669"/>
    <property type="project" value="InterPro"/>
</dbReference>
<evidence type="ECO:0000256" key="5">
    <source>
        <dbReference type="SAM" id="Phobius"/>
    </source>
</evidence>
<dbReference type="AlphaFoldDB" id="A0A939FGS0"/>
<sequence length="87" mass="9391">VYFPFVQFLASSAAVAVLVVGGIRVDNGTLTAGALVAYLLYIDLFFAPVQQLSQVFDGYQQASVSLGRIQELLREPASTEEVPEPLD</sequence>
<evidence type="ECO:0000313" key="8">
    <source>
        <dbReference type="Proteomes" id="UP000664167"/>
    </source>
</evidence>
<keyword evidence="8" id="KW-1185">Reference proteome</keyword>
<feature type="transmembrane region" description="Helical" evidence="5">
    <location>
        <begin position="30"/>
        <end position="49"/>
    </location>
</feature>
<comment type="caution">
    <text evidence="7">The sequence shown here is derived from an EMBL/GenBank/DDBJ whole genome shotgun (WGS) entry which is preliminary data.</text>
</comment>
<proteinExistence type="predicted"/>
<feature type="non-terminal residue" evidence="7">
    <location>
        <position position="1"/>
    </location>
</feature>
<organism evidence="7 8">
    <name type="scientific">Streptomyces beijiangensis</name>
    <dbReference type="NCBI Taxonomy" id="163361"/>
    <lineage>
        <taxon>Bacteria</taxon>
        <taxon>Bacillati</taxon>
        <taxon>Actinomycetota</taxon>
        <taxon>Actinomycetes</taxon>
        <taxon>Kitasatosporales</taxon>
        <taxon>Streptomycetaceae</taxon>
        <taxon>Streptomyces</taxon>
    </lineage>
</organism>
<evidence type="ECO:0000313" key="7">
    <source>
        <dbReference type="EMBL" id="MBO0518257.1"/>
    </source>
</evidence>
<gene>
    <name evidence="7" type="ORF">J0695_42105</name>
</gene>
<dbReference type="EMBL" id="JAFLRJ010001424">
    <property type="protein sequence ID" value="MBO0518257.1"/>
    <property type="molecule type" value="Genomic_DNA"/>
</dbReference>
<keyword evidence="2 5" id="KW-0812">Transmembrane</keyword>
<comment type="subcellular location">
    <subcellularLocation>
        <location evidence="1">Cell membrane</location>
        <topology evidence="1">Multi-pass membrane protein</topology>
    </subcellularLocation>
</comment>
<evidence type="ECO:0000259" key="6">
    <source>
        <dbReference type="PROSITE" id="PS50929"/>
    </source>
</evidence>
<evidence type="ECO:0000256" key="1">
    <source>
        <dbReference type="ARBA" id="ARBA00004651"/>
    </source>
</evidence>
<reference evidence="7" key="1">
    <citation type="submission" date="2021-03" db="EMBL/GenBank/DDBJ databases">
        <title>Streptomyces poriferae sp. nov., a novel marine sponge-derived Actinobacteria species with anti-MRSA activity.</title>
        <authorList>
            <person name="Sandoval-Powers M."/>
            <person name="Kralova S."/>
            <person name="Nguyen G.-S."/>
            <person name="Fawwal D."/>
            <person name="Degnes K."/>
            <person name="Klinkenberg G."/>
            <person name="Sletta H."/>
            <person name="Wentzel A."/>
            <person name="Liles M.R."/>
        </authorList>
    </citation>
    <scope>NUCLEOTIDE SEQUENCE</scope>
    <source>
        <strain evidence="7">DSM 41794</strain>
    </source>
</reference>
<evidence type="ECO:0000256" key="3">
    <source>
        <dbReference type="ARBA" id="ARBA00022989"/>
    </source>
</evidence>
<dbReference type="InterPro" id="IPR036640">
    <property type="entry name" value="ABC1_TM_sf"/>
</dbReference>
<dbReference type="Gene3D" id="1.20.1560.10">
    <property type="entry name" value="ABC transporter type 1, transmembrane domain"/>
    <property type="match status" value="1"/>
</dbReference>
<keyword evidence="3 5" id="KW-1133">Transmembrane helix</keyword>
<feature type="non-terminal residue" evidence="7">
    <location>
        <position position="87"/>
    </location>
</feature>
<dbReference type="GO" id="GO:0005886">
    <property type="term" value="C:plasma membrane"/>
    <property type="evidence" value="ECO:0007669"/>
    <property type="project" value="UniProtKB-SubCell"/>
</dbReference>